<feature type="compositionally biased region" description="Low complexity" evidence="1">
    <location>
        <begin position="56"/>
        <end position="69"/>
    </location>
</feature>
<feature type="region of interest" description="Disordered" evidence="1">
    <location>
        <begin position="49"/>
        <end position="81"/>
    </location>
</feature>
<keyword evidence="2" id="KW-1133">Transmembrane helix</keyword>
<keyword evidence="2" id="KW-0472">Membrane</keyword>
<name>A0AAV3ZR80_9GAST</name>
<proteinExistence type="predicted"/>
<feature type="transmembrane region" description="Helical" evidence="2">
    <location>
        <begin position="205"/>
        <end position="226"/>
    </location>
</feature>
<gene>
    <name evidence="3" type="ORF">PoB_002385800</name>
</gene>
<accession>A0AAV3ZR80</accession>
<protein>
    <submittedName>
        <fullName evidence="3">Uncharacterized protein</fullName>
    </submittedName>
</protein>
<keyword evidence="4" id="KW-1185">Reference proteome</keyword>
<dbReference type="EMBL" id="BLXT01002742">
    <property type="protein sequence ID" value="GFN97352.1"/>
    <property type="molecule type" value="Genomic_DNA"/>
</dbReference>
<evidence type="ECO:0000313" key="4">
    <source>
        <dbReference type="Proteomes" id="UP000735302"/>
    </source>
</evidence>
<keyword evidence="2" id="KW-0812">Transmembrane</keyword>
<organism evidence="3 4">
    <name type="scientific">Plakobranchus ocellatus</name>
    <dbReference type="NCBI Taxonomy" id="259542"/>
    <lineage>
        <taxon>Eukaryota</taxon>
        <taxon>Metazoa</taxon>
        <taxon>Spiralia</taxon>
        <taxon>Lophotrochozoa</taxon>
        <taxon>Mollusca</taxon>
        <taxon>Gastropoda</taxon>
        <taxon>Heterobranchia</taxon>
        <taxon>Euthyneura</taxon>
        <taxon>Panpulmonata</taxon>
        <taxon>Sacoglossa</taxon>
        <taxon>Placobranchoidea</taxon>
        <taxon>Plakobranchidae</taxon>
        <taxon>Plakobranchus</taxon>
    </lineage>
</organism>
<sequence length="311" mass="33815">MRNSEVTAAEVSTLKGCKTLVTKSVTCIPKGCVLFITRKGVSVLKASPQQGDLRLSGPPSGQGASSGAPTRDRRVPADLRRTRKPLCYRRPRCTVKAAEARPTYAVPGLQYRLEKANGVGPVSSRSSYEKQQPAAQQQPYGYKLSKLNLISSTEAGGEKLGNWKNSQSLRTIYISFIQPILGYANTVLNLASRTSLEKLDRVQKAALLLVLGVLWSTPITILGLAAGCEPLGLRRGEQIVLALKRYLRTGEDAPLTSMVEEFATQRRRIKKVSVLSFAHNLSVRYSVPTDQAPLHVPTWAPEAASPVPTPP</sequence>
<reference evidence="3 4" key="1">
    <citation type="journal article" date="2021" name="Elife">
        <title>Chloroplast acquisition without the gene transfer in kleptoplastic sea slugs, Plakobranchus ocellatus.</title>
        <authorList>
            <person name="Maeda T."/>
            <person name="Takahashi S."/>
            <person name="Yoshida T."/>
            <person name="Shimamura S."/>
            <person name="Takaki Y."/>
            <person name="Nagai Y."/>
            <person name="Toyoda A."/>
            <person name="Suzuki Y."/>
            <person name="Arimoto A."/>
            <person name="Ishii H."/>
            <person name="Satoh N."/>
            <person name="Nishiyama T."/>
            <person name="Hasebe M."/>
            <person name="Maruyama T."/>
            <person name="Minagawa J."/>
            <person name="Obokata J."/>
            <person name="Shigenobu S."/>
        </authorList>
    </citation>
    <scope>NUCLEOTIDE SEQUENCE [LARGE SCALE GENOMIC DNA]</scope>
</reference>
<evidence type="ECO:0000256" key="1">
    <source>
        <dbReference type="SAM" id="MobiDB-lite"/>
    </source>
</evidence>
<dbReference type="Proteomes" id="UP000735302">
    <property type="component" value="Unassembled WGS sequence"/>
</dbReference>
<evidence type="ECO:0000256" key="2">
    <source>
        <dbReference type="SAM" id="Phobius"/>
    </source>
</evidence>
<dbReference type="AlphaFoldDB" id="A0AAV3ZR80"/>
<comment type="caution">
    <text evidence="3">The sequence shown here is derived from an EMBL/GenBank/DDBJ whole genome shotgun (WGS) entry which is preliminary data.</text>
</comment>
<evidence type="ECO:0000313" key="3">
    <source>
        <dbReference type="EMBL" id="GFN97352.1"/>
    </source>
</evidence>
<feature type="compositionally biased region" description="Basic and acidic residues" evidence="1">
    <location>
        <begin position="70"/>
        <end position="80"/>
    </location>
</feature>